<proteinExistence type="predicted"/>
<reference evidence="1 2" key="1">
    <citation type="submission" date="2019-07" db="EMBL/GenBank/DDBJ databases">
        <title>Whole genome shotgun sequence of Kocuria flava NBRC 107626.</title>
        <authorList>
            <person name="Hosoyama A."/>
            <person name="Uohara A."/>
            <person name="Ohji S."/>
            <person name="Ichikawa N."/>
        </authorList>
    </citation>
    <scope>NUCLEOTIDE SEQUENCE [LARGE SCALE GENOMIC DNA]</scope>
    <source>
        <strain evidence="1 2">NBRC 107626</strain>
    </source>
</reference>
<comment type="caution">
    <text evidence="1">The sequence shown here is derived from an EMBL/GenBank/DDBJ whole genome shotgun (WGS) entry which is preliminary data.</text>
</comment>
<keyword evidence="2" id="KW-1185">Reference proteome</keyword>
<protein>
    <submittedName>
        <fullName evidence="1">Uncharacterized protein</fullName>
    </submittedName>
</protein>
<organism evidence="1 2">
    <name type="scientific">Kocuria flava</name>
    <dbReference type="NCBI Taxonomy" id="446860"/>
    <lineage>
        <taxon>Bacteria</taxon>
        <taxon>Bacillati</taxon>
        <taxon>Actinomycetota</taxon>
        <taxon>Actinomycetes</taxon>
        <taxon>Micrococcales</taxon>
        <taxon>Micrococcaceae</taxon>
        <taxon>Kocuria</taxon>
    </lineage>
</organism>
<dbReference type="RefSeq" id="WP_147050395.1">
    <property type="nucleotide sequence ID" value="NZ_BJZR01000014.1"/>
</dbReference>
<accession>A0ABQ0X1R3</accession>
<sequence>MGVLVPIGLKIKRERIPGPVAEGRAAGKDFDERRQKFIGSPVRNIVGLLEGGELATHVARYSGIFGAHLSAGPRAAHADHLRGVVRQLMSLWLRCPGPVIAGGKCARQSGGQVW</sequence>
<evidence type="ECO:0000313" key="1">
    <source>
        <dbReference type="EMBL" id="GEO91533.1"/>
    </source>
</evidence>
<gene>
    <name evidence="1" type="ORF">KFL01_08390</name>
</gene>
<dbReference type="EMBL" id="BJZR01000014">
    <property type="protein sequence ID" value="GEO91533.1"/>
    <property type="molecule type" value="Genomic_DNA"/>
</dbReference>
<dbReference type="Proteomes" id="UP000321155">
    <property type="component" value="Unassembled WGS sequence"/>
</dbReference>
<evidence type="ECO:0000313" key="2">
    <source>
        <dbReference type="Proteomes" id="UP000321155"/>
    </source>
</evidence>
<name>A0ABQ0X1R3_9MICC</name>